<organism evidence="2 3">
    <name type="scientific">Fusarium oxysporum f. sp. raphani 54005</name>
    <dbReference type="NCBI Taxonomy" id="1089458"/>
    <lineage>
        <taxon>Eukaryota</taxon>
        <taxon>Fungi</taxon>
        <taxon>Dikarya</taxon>
        <taxon>Ascomycota</taxon>
        <taxon>Pezizomycotina</taxon>
        <taxon>Sordariomycetes</taxon>
        <taxon>Hypocreomycetidae</taxon>
        <taxon>Hypocreales</taxon>
        <taxon>Nectriaceae</taxon>
        <taxon>Fusarium</taxon>
        <taxon>Fusarium oxysporum species complex</taxon>
    </lineage>
</organism>
<name>X0BC92_FUSOX</name>
<proteinExistence type="predicted"/>
<gene>
    <name evidence="2" type="ORF">FOQG_19120</name>
    <name evidence="1" type="ORF">FOQG_19229</name>
</gene>
<accession>X0BC92</accession>
<evidence type="ECO:0000313" key="1">
    <source>
        <dbReference type="EMBL" id="EXK76007.1"/>
    </source>
</evidence>
<dbReference type="AlphaFoldDB" id="X0BC92"/>
<dbReference type="EMBL" id="KI979597">
    <property type="protein sequence ID" value="EXK76119.1"/>
    <property type="molecule type" value="Genomic_DNA"/>
</dbReference>
<reference evidence="2 3" key="1">
    <citation type="submission" date="2011-11" db="EMBL/GenBank/DDBJ databases">
        <title>The Genome Sequence of Fusarium oxysporum PHW815.</title>
        <authorList>
            <consortium name="The Broad Institute Genome Sequencing Platform"/>
            <person name="Ma L.-J."/>
            <person name="Gale L.R."/>
            <person name="Schwartz D.C."/>
            <person name="Zhou S."/>
            <person name="Corby-Kistler H."/>
            <person name="Young S.K."/>
            <person name="Zeng Q."/>
            <person name="Gargeya S."/>
            <person name="Fitzgerald M."/>
            <person name="Haas B."/>
            <person name="Abouelleil A."/>
            <person name="Alvarado L."/>
            <person name="Arachchi H.M."/>
            <person name="Berlin A."/>
            <person name="Brown A."/>
            <person name="Chapman S.B."/>
            <person name="Chen Z."/>
            <person name="Dunbar C."/>
            <person name="Freedman E."/>
            <person name="Gearin G."/>
            <person name="Goldberg J."/>
            <person name="Griggs A."/>
            <person name="Gujja S."/>
            <person name="Heiman D."/>
            <person name="Howarth C."/>
            <person name="Larson L."/>
            <person name="Lui A."/>
            <person name="MacDonald P.J.P."/>
            <person name="Montmayeur A."/>
            <person name="Murphy C."/>
            <person name="Neiman D."/>
            <person name="Pearson M."/>
            <person name="Priest M."/>
            <person name="Roberts A."/>
            <person name="Saif S."/>
            <person name="Shea T."/>
            <person name="Shenoy N."/>
            <person name="Sisk P."/>
            <person name="Stolte C."/>
            <person name="Sykes S."/>
            <person name="Wortman J."/>
            <person name="Nusbaum C."/>
            <person name="Birren B."/>
        </authorList>
    </citation>
    <scope>NUCLEOTIDE SEQUENCE [LARGE SCALE GENOMIC DNA]</scope>
    <source>
        <strain evidence="2 3">54005</strain>
    </source>
</reference>
<keyword evidence="3" id="KW-1185">Reference proteome</keyword>
<dbReference type="HOGENOM" id="CLU_3320117_0_0_1"/>
<dbReference type="EMBL" id="KI979650">
    <property type="protein sequence ID" value="EXK76007.1"/>
    <property type="molecule type" value="Genomic_DNA"/>
</dbReference>
<sequence length="39" mass="4336">MNAPLKTILVLRAGIAPRTATRVDRFPLKPKLLYVPFGT</sequence>
<reference evidence="2" key="2">
    <citation type="submission" date="2014-02" db="EMBL/GenBank/DDBJ databases">
        <title>Annotation of the Genome Sequence of Fusarium oxysporum PHW815.</title>
        <authorList>
            <consortium name="The Broad Institute Genomics Platform"/>
            <person name="Ma L.-J."/>
            <person name="Corby-Kistler H."/>
            <person name="Broz K."/>
            <person name="Gale L.R."/>
            <person name="Jonkers W."/>
            <person name="O'Donnell K."/>
            <person name="Ploetz R."/>
            <person name="Steinberg C."/>
            <person name="Schwartz D.C."/>
            <person name="VanEtten H."/>
            <person name="Zhou S."/>
            <person name="Young S.K."/>
            <person name="Zeng Q."/>
            <person name="Gargeya S."/>
            <person name="Fitzgerald M."/>
            <person name="Abouelleil A."/>
            <person name="Alvarado L."/>
            <person name="Chapman S.B."/>
            <person name="Gainer-Dewar J."/>
            <person name="Goldberg J."/>
            <person name="Griggs A."/>
            <person name="Gujja S."/>
            <person name="Hansen M."/>
            <person name="Howarth C."/>
            <person name="Imamovic A."/>
            <person name="Ireland A."/>
            <person name="Larimer J."/>
            <person name="McCowan C."/>
            <person name="Murphy C."/>
            <person name="Pearson M."/>
            <person name="Poon T.W."/>
            <person name="Priest M."/>
            <person name="Roberts A."/>
            <person name="Saif S."/>
            <person name="Shea T."/>
            <person name="Sykes S."/>
            <person name="Wortman J."/>
            <person name="Nusbaum C."/>
            <person name="Birren B."/>
        </authorList>
    </citation>
    <scope>NUCLEOTIDE SEQUENCE</scope>
    <source>
        <strain evidence="2">54005</strain>
    </source>
</reference>
<dbReference type="Proteomes" id="UP000030663">
    <property type="component" value="Unassembled WGS sequence"/>
</dbReference>
<protein>
    <submittedName>
        <fullName evidence="2">Uncharacterized protein</fullName>
    </submittedName>
</protein>
<evidence type="ECO:0000313" key="3">
    <source>
        <dbReference type="Proteomes" id="UP000030663"/>
    </source>
</evidence>
<evidence type="ECO:0000313" key="2">
    <source>
        <dbReference type="EMBL" id="EXK76119.1"/>
    </source>
</evidence>